<name>A0A0F9E216_9ZZZZ</name>
<sequence>MNIKFMQKILGDLNNHPRGRTIKNIMDSTKLARGTIKPLLDILVYTSQAEERIYGQNVKVYFANVKRVKKKLNTIK</sequence>
<organism evidence="1">
    <name type="scientific">marine sediment metagenome</name>
    <dbReference type="NCBI Taxonomy" id="412755"/>
    <lineage>
        <taxon>unclassified sequences</taxon>
        <taxon>metagenomes</taxon>
        <taxon>ecological metagenomes</taxon>
    </lineage>
</organism>
<evidence type="ECO:0000313" key="1">
    <source>
        <dbReference type="EMBL" id="KKL68048.1"/>
    </source>
</evidence>
<reference evidence="1" key="1">
    <citation type="journal article" date="2015" name="Nature">
        <title>Complex archaea that bridge the gap between prokaryotes and eukaryotes.</title>
        <authorList>
            <person name="Spang A."/>
            <person name="Saw J.H."/>
            <person name="Jorgensen S.L."/>
            <person name="Zaremba-Niedzwiedzka K."/>
            <person name="Martijn J."/>
            <person name="Lind A.E."/>
            <person name="van Eijk R."/>
            <person name="Schleper C."/>
            <person name="Guy L."/>
            <person name="Ettema T.J."/>
        </authorList>
    </citation>
    <scope>NUCLEOTIDE SEQUENCE</scope>
</reference>
<accession>A0A0F9E216</accession>
<comment type="caution">
    <text evidence="1">The sequence shown here is derived from an EMBL/GenBank/DDBJ whole genome shotgun (WGS) entry which is preliminary data.</text>
</comment>
<protein>
    <submittedName>
        <fullName evidence="1">Uncharacterized protein</fullName>
    </submittedName>
</protein>
<dbReference type="EMBL" id="LAZR01026658">
    <property type="protein sequence ID" value="KKL68048.1"/>
    <property type="molecule type" value="Genomic_DNA"/>
</dbReference>
<dbReference type="AlphaFoldDB" id="A0A0F9E216"/>
<proteinExistence type="predicted"/>
<gene>
    <name evidence="1" type="ORF">LCGC14_2128910</name>
</gene>